<dbReference type="InterPro" id="IPR014245">
    <property type="entry name" value="Spore_III_AF"/>
</dbReference>
<reference evidence="3 4" key="1">
    <citation type="submission" date="2020-01" db="EMBL/GenBank/DDBJ databases">
        <title>Paenibacillus soybeanensis sp. nov. isolated from the nodules of soybean (Glycine max(L.) Merr).</title>
        <authorList>
            <person name="Wang H."/>
        </authorList>
    </citation>
    <scope>NUCLEOTIDE SEQUENCE [LARGE SCALE GENOMIC DNA]</scope>
    <source>
        <strain evidence="3 4">DSM 23054</strain>
    </source>
</reference>
<dbReference type="OrthoDB" id="2375554at2"/>
<keyword evidence="4" id="KW-1185">Reference proteome</keyword>
<feature type="transmembrane region" description="Helical" evidence="2">
    <location>
        <begin position="37"/>
        <end position="55"/>
    </location>
</feature>
<evidence type="ECO:0000313" key="3">
    <source>
        <dbReference type="EMBL" id="NBC68933.1"/>
    </source>
</evidence>
<organism evidence="3 4">
    <name type="scientific">Paenibacillus sacheonensis</name>
    <dbReference type="NCBI Taxonomy" id="742054"/>
    <lineage>
        <taxon>Bacteria</taxon>
        <taxon>Bacillati</taxon>
        <taxon>Bacillota</taxon>
        <taxon>Bacilli</taxon>
        <taxon>Bacillales</taxon>
        <taxon>Paenibacillaceae</taxon>
        <taxon>Paenibacillus</taxon>
    </lineage>
</organism>
<dbReference type="Pfam" id="PF09581">
    <property type="entry name" value="Spore_III_AF"/>
    <property type="match status" value="1"/>
</dbReference>
<comment type="caution">
    <text evidence="3">The sequence shown here is derived from an EMBL/GenBank/DDBJ whole genome shotgun (WGS) entry which is preliminary data.</text>
</comment>
<dbReference type="NCBIfam" id="TIGR02896">
    <property type="entry name" value="spore_III_AF"/>
    <property type="match status" value="1"/>
</dbReference>
<dbReference type="Proteomes" id="UP000558113">
    <property type="component" value="Unassembled WGS sequence"/>
</dbReference>
<feature type="region of interest" description="Disordered" evidence="1">
    <location>
        <begin position="151"/>
        <end position="174"/>
    </location>
</feature>
<keyword evidence="2" id="KW-0472">Membrane</keyword>
<name>A0A7X4YM66_9BACL</name>
<keyword evidence="2" id="KW-0812">Transmembrane</keyword>
<dbReference type="EMBL" id="JAAAMU010000004">
    <property type="protein sequence ID" value="NBC68933.1"/>
    <property type="molecule type" value="Genomic_DNA"/>
</dbReference>
<dbReference type="AlphaFoldDB" id="A0A7X4YM66"/>
<feature type="transmembrane region" description="Helical" evidence="2">
    <location>
        <begin position="6"/>
        <end position="25"/>
    </location>
</feature>
<proteinExistence type="predicted"/>
<evidence type="ECO:0000256" key="2">
    <source>
        <dbReference type="SAM" id="Phobius"/>
    </source>
</evidence>
<keyword evidence="2" id="KW-1133">Transmembrane helix</keyword>
<evidence type="ECO:0000313" key="4">
    <source>
        <dbReference type="Proteomes" id="UP000558113"/>
    </source>
</evidence>
<sequence length="243" mass="25667">MLNWLAVWLQQIIAVVLLAGFIDLLLPNKSMQRYVRLVAGLIVLLTILTPIIRVLQGDFSAKLDSEVEHWFNADPAKELHMPTLQDIQENAAVLKQREAASASALAEKQIEDAMTAGIEQATGLRAAAVEVRMKAAGKGQPAQIASVSVTLARAEPPESEPQEEGSAAASGGGDNAAVDEVQTVQVNIDPLPSEASPNSGESQVKPVSGTIAEAVKSVLREGWSVNPALVEVLELVPDGASAR</sequence>
<evidence type="ECO:0000256" key="1">
    <source>
        <dbReference type="SAM" id="MobiDB-lite"/>
    </source>
</evidence>
<dbReference type="RefSeq" id="WP_161696290.1">
    <property type="nucleotide sequence ID" value="NZ_JAAAMU010000004.1"/>
</dbReference>
<accession>A0A7X4YM66</accession>
<protein>
    <submittedName>
        <fullName evidence="3">Stage III sporulation protein AF</fullName>
    </submittedName>
</protein>
<gene>
    <name evidence="3" type="primary">spoIIIAF</name>
    <name evidence="3" type="ORF">GT003_08030</name>
</gene>